<keyword evidence="2 11" id="KW-0813">Transport</keyword>
<keyword evidence="10 11" id="KW-0998">Cell outer membrane</keyword>
<keyword evidence="14" id="KW-0732">Signal</keyword>
<keyword evidence="3 11" id="KW-1134">Transmembrane beta strand</keyword>
<dbReference type="Proteomes" id="UP000240912">
    <property type="component" value="Unassembled WGS sequence"/>
</dbReference>
<dbReference type="InterPro" id="IPR037066">
    <property type="entry name" value="Plug_dom_sf"/>
</dbReference>
<evidence type="ECO:0000256" key="4">
    <source>
        <dbReference type="ARBA" id="ARBA00022496"/>
    </source>
</evidence>
<sequence length="1078" mass="117595">MKKTLLSLLGILLLSWNAIAQQKNVSGTVRDQGDGQPIPGVSVRVSGSQTGTSTNADGTYTISVQAGASLVFSSVGYVTQTRQVGSGTTLNVELASDSKELSEVVVTALGITRKKNELAYAAQEVRAEDITRTRDNNLVNSLGGKVAGLDIRRNNTMGGSTNVVIRGFKSISGNNQALFVIDGVPVSNANINTANQQTGRAGFDYGNAAADINPDDVESMNVLKGAAATALYGSRAANGVIIITTKKGRKGSTNFSVNSGLTWGNIDKTTFPEYQKEYGAGYGTPATDGAGNPVPVPGFWYRDIFGNGKELITQFTSDASYGPRFNPSLLVYQWGSLDPSSPTYKQKTPWVAAANGPDKFYETALVSNQSIAIDGGGENTTYKVGYTRNDENGVLPNSKITKNLFNFGASREMAKNLRVEASANYSRIEGLGRYGTGYANLNPNQNFRQWYQTNVDMLELKDAFFRNRRNITWNWSDATGTRPIYADNPYFTRYKNLVTDSRNHFFGNITATYKFAEWLDVLGRVTYDGTGDLQEERIAVGSYAVSSYARTNRNASETNYDLLLNFKHDFSEVFTFRGLLGANLRRDNVNSIRAQTNGGLVAPDLYSLLNSVSPIEAPVEIYQRRAVDGHFASATFGYRNMLVLDATIRRDVSSTLPTTNNEFWYPSVAAGFTFSELMKQQTWLSYGKLRVNYAQVGNDAPPLSVYDVYTKPTSFDVLPLFSVSNTKNNPALRPERTRSLEAGVEASFFKSRLGFDVTLYRTLSIDQITPVSVSSATGYTARYVNAGEVENKGIELSLYGTPVKTQNFSWNINLNFTSNRNIVLKLDPDAGGNIELAALQGGVTLNAAEGQPYGVIRGTDFVYLNGQPVVLPTGYYKVTTQSNHIIGDPNPDFMAGLQNGLKYKNIALNFLIDMRQGGDLFSLDQWYGNGTGLYPGTAGLNDLGNPLRNTLANGGGIILPGVKEDGTPNNIRVDASTSAITPFGYSQNPPRAMRIYDASYIKLREVSLSYALPARLVEKIRPFKGVEASLIGRNLWIIHKNVPYADPEDALSSGNLSGYQSGSYPAVRTIGFNLRFKL</sequence>
<evidence type="ECO:0000256" key="9">
    <source>
        <dbReference type="ARBA" id="ARBA00023136"/>
    </source>
</evidence>
<dbReference type="GO" id="GO:0009279">
    <property type="term" value="C:cell outer membrane"/>
    <property type="evidence" value="ECO:0007669"/>
    <property type="project" value="UniProtKB-SubCell"/>
</dbReference>
<dbReference type="SUPFAM" id="SSF56935">
    <property type="entry name" value="Porins"/>
    <property type="match status" value="1"/>
</dbReference>
<dbReference type="NCBIfam" id="TIGR04056">
    <property type="entry name" value="OMP_RagA_SusC"/>
    <property type="match status" value="1"/>
</dbReference>
<name>A0A2T3HLT8_9SPHI</name>
<accession>A0A2T3HLT8</accession>
<evidence type="ECO:0000313" key="17">
    <source>
        <dbReference type="EMBL" id="PST83394.1"/>
    </source>
</evidence>
<dbReference type="PANTHER" id="PTHR32552:SF81">
    <property type="entry name" value="TONB-DEPENDENT OUTER MEMBRANE RECEPTOR"/>
    <property type="match status" value="1"/>
</dbReference>
<dbReference type="InterPro" id="IPR023996">
    <property type="entry name" value="TonB-dep_OMP_SusC/RagA"/>
</dbReference>
<feature type="signal peptide" evidence="14">
    <location>
        <begin position="1"/>
        <end position="20"/>
    </location>
</feature>
<evidence type="ECO:0000256" key="10">
    <source>
        <dbReference type="ARBA" id="ARBA00023237"/>
    </source>
</evidence>
<comment type="caution">
    <text evidence="17">The sequence shown here is derived from an EMBL/GenBank/DDBJ whole genome shotgun (WGS) entry which is preliminary data.</text>
</comment>
<evidence type="ECO:0000256" key="11">
    <source>
        <dbReference type="PROSITE-ProRule" id="PRU01360"/>
    </source>
</evidence>
<dbReference type="AlphaFoldDB" id="A0A2T3HLT8"/>
<feature type="domain" description="TonB-dependent receptor-like beta-barrel" evidence="15">
    <location>
        <begin position="465"/>
        <end position="833"/>
    </location>
</feature>
<evidence type="ECO:0000259" key="15">
    <source>
        <dbReference type="Pfam" id="PF00593"/>
    </source>
</evidence>
<keyword evidence="18" id="KW-1185">Reference proteome</keyword>
<gene>
    <name evidence="17" type="ORF">C7T94_12535</name>
</gene>
<dbReference type="InterPro" id="IPR023997">
    <property type="entry name" value="TonB-dep_OMP_SusC/RagA_CS"/>
</dbReference>
<dbReference type="PANTHER" id="PTHR32552">
    <property type="entry name" value="FERRICHROME IRON RECEPTOR-RELATED"/>
    <property type="match status" value="1"/>
</dbReference>
<evidence type="ECO:0000256" key="2">
    <source>
        <dbReference type="ARBA" id="ARBA00022448"/>
    </source>
</evidence>
<dbReference type="InterPro" id="IPR008969">
    <property type="entry name" value="CarboxyPept-like_regulatory"/>
</dbReference>
<dbReference type="Gene3D" id="2.170.130.10">
    <property type="entry name" value="TonB-dependent receptor, plug domain"/>
    <property type="match status" value="1"/>
</dbReference>
<dbReference type="EMBL" id="PYLS01000005">
    <property type="protein sequence ID" value="PST83394.1"/>
    <property type="molecule type" value="Genomic_DNA"/>
</dbReference>
<dbReference type="Pfam" id="PF00593">
    <property type="entry name" value="TonB_dep_Rec_b-barrel"/>
    <property type="match status" value="1"/>
</dbReference>
<dbReference type="NCBIfam" id="TIGR04057">
    <property type="entry name" value="SusC_RagA_signa"/>
    <property type="match status" value="1"/>
</dbReference>
<dbReference type="InterPro" id="IPR012910">
    <property type="entry name" value="Plug_dom"/>
</dbReference>
<dbReference type="RefSeq" id="WP_107215655.1">
    <property type="nucleotide sequence ID" value="NZ_KZ686269.1"/>
</dbReference>
<organism evidence="17 18">
    <name type="scientific">Pedobacter yulinensis</name>
    <dbReference type="NCBI Taxonomy" id="2126353"/>
    <lineage>
        <taxon>Bacteria</taxon>
        <taxon>Pseudomonadati</taxon>
        <taxon>Bacteroidota</taxon>
        <taxon>Sphingobacteriia</taxon>
        <taxon>Sphingobacteriales</taxon>
        <taxon>Sphingobacteriaceae</taxon>
        <taxon>Pedobacter</taxon>
    </lineage>
</organism>
<dbReference type="Gene3D" id="2.40.170.20">
    <property type="entry name" value="TonB-dependent receptor, beta-barrel domain"/>
    <property type="match status" value="1"/>
</dbReference>
<keyword evidence="7" id="KW-0406">Ion transport</keyword>
<evidence type="ECO:0000256" key="14">
    <source>
        <dbReference type="SAM" id="SignalP"/>
    </source>
</evidence>
<keyword evidence="8 12" id="KW-0798">TonB box</keyword>
<dbReference type="PROSITE" id="PS52016">
    <property type="entry name" value="TONB_DEPENDENT_REC_3"/>
    <property type="match status" value="1"/>
</dbReference>
<feature type="chain" id="PRO_5015442548" evidence="14">
    <location>
        <begin position="21"/>
        <end position="1078"/>
    </location>
</feature>
<evidence type="ECO:0000256" key="7">
    <source>
        <dbReference type="ARBA" id="ARBA00023065"/>
    </source>
</evidence>
<dbReference type="Pfam" id="PF07715">
    <property type="entry name" value="Plug"/>
    <property type="match status" value="1"/>
</dbReference>
<evidence type="ECO:0000256" key="3">
    <source>
        <dbReference type="ARBA" id="ARBA00022452"/>
    </source>
</evidence>
<dbReference type="SUPFAM" id="SSF49464">
    <property type="entry name" value="Carboxypeptidase regulatory domain-like"/>
    <property type="match status" value="1"/>
</dbReference>
<keyword evidence="5 11" id="KW-0812">Transmembrane</keyword>
<evidence type="ECO:0000256" key="12">
    <source>
        <dbReference type="RuleBase" id="RU003357"/>
    </source>
</evidence>
<reference evidence="17 18" key="1">
    <citation type="submission" date="2018-03" db="EMBL/GenBank/DDBJ databases">
        <authorList>
            <person name="Keele B.F."/>
        </authorList>
    </citation>
    <scope>NUCLEOTIDE SEQUENCE [LARGE SCALE GENOMIC DNA]</scope>
    <source>
        <strain evidence="17 18">YL28-9</strain>
    </source>
</reference>
<evidence type="ECO:0000256" key="13">
    <source>
        <dbReference type="SAM" id="MobiDB-lite"/>
    </source>
</evidence>
<dbReference type="OrthoDB" id="9768177at2"/>
<dbReference type="InterPro" id="IPR039426">
    <property type="entry name" value="TonB-dep_rcpt-like"/>
</dbReference>
<evidence type="ECO:0000259" key="16">
    <source>
        <dbReference type="Pfam" id="PF07715"/>
    </source>
</evidence>
<evidence type="ECO:0000256" key="1">
    <source>
        <dbReference type="ARBA" id="ARBA00004571"/>
    </source>
</evidence>
<keyword evidence="6" id="KW-0408">Iron</keyword>
<dbReference type="GO" id="GO:0006826">
    <property type="term" value="P:iron ion transport"/>
    <property type="evidence" value="ECO:0007669"/>
    <property type="project" value="UniProtKB-KW"/>
</dbReference>
<comment type="similarity">
    <text evidence="11 12">Belongs to the TonB-dependent receptor family.</text>
</comment>
<keyword evidence="4" id="KW-0410">Iron transport</keyword>
<dbReference type="Pfam" id="PF13715">
    <property type="entry name" value="CarbopepD_reg_2"/>
    <property type="match status" value="1"/>
</dbReference>
<comment type="subcellular location">
    <subcellularLocation>
        <location evidence="1 11">Cell outer membrane</location>
        <topology evidence="1 11">Multi-pass membrane protein</topology>
    </subcellularLocation>
</comment>
<dbReference type="InterPro" id="IPR036942">
    <property type="entry name" value="Beta-barrel_TonB_sf"/>
</dbReference>
<feature type="region of interest" description="Disordered" evidence="13">
    <location>
        <begin position="27"/>
        <end position="52"/>
    </location>
</feature>
<proteinExistence type="inferred from homology"/>
<evidence type="ECO:0000256" key="5">
    <source>
        <dbReference type="ARBA" id="ARBA00022692"/>
    </source>
</evidence>
<evidence type="ECO:0000256" key="8">
    <source>
        <dbReference type="ARBA" id="ARBA00023077"/>
    </source>
</evidence>
<evidence type="ECO:0000256" key="6">
    <source>
        <dbReference type="ARBA" id="ARBA00023004"/>
    </source>
</evidence>
<evidence type="ECO:0000313" key="18">
    <source>
        <dbReference type="Proteomes" id="UP000240912"/>
    </source>
</evidence>
<feature type="domain" description="TonB-dependent receptor plug" evidence="16">
    <location>
        <begin position="115"/>
        <end position="240"/>
    </location>
</feature>
<keyword evidence="9 11" id="KW-0472">Membrane</keyword>
<dbReference type="Gene3D" id="2.60.40.1120">
    <property type="entry name" value="Carboxypeptidase-like, regulatory domain"/>
    <property type="match status" value="1"/>
</dbReference>
<protein>
    <submittedName>
        <fullName evidence="17">SusC/RagA family TonB-linked outer membrane protein</fullName>
    </submittedName>
</protein>
<dbReference type="InterPro" id="IPR000531">
    <property type="entry name" value="Beta-barrel_TonB"/>
</dbReference>